<comment type="catalytic activity">
    <reaction evidence="11">
        <text>Mg(2+)(in) = Mg(2+)(out)</text>
        <dbReference type="Rhea" id="RHEA:29827"/>
        <dbReference type="ChEBI" id="CHEBI:18420"/>
    </reaction>
</comment>
<evidence type="ECO:0000313" key="20">
    <source>
        <dbReference type="Proteomes" id="UP000554720"/>
    </source>
</evidence>
<dbReference type="OrthoDB" id="5791097at2759"/>
<dbReference type="SUPFAM" id="SSF161093">
    <property type="entry name" value="MgtE membrane domain-like"/>
    <property type="match status" value="1"/>
</dbReference>
<dbReference type="FunFam" id="1.10.357.20:FF:000001">
    <property type="entry name" value="Solute carrier family 41 member 2"/>
    <property type="match status" value="1"/>
</dbReference>
<keyword evidence="20" id="KW-1185">Reference proteome</keyword>
<keyword evidence="4" id="KW-1003">Cell membrane</keyword>
<evidence type="ECO:0000256" key="6">
    <source>
        <dbReference type="ARBA" id="ARBA00022737"/>
    </source>
</evidence>
<feature type="transmembrane region" description="Helical" evidence="17">
    <location>
        <begin position="380"/>
        <end position="398"/>
    </location>
</feature>
<evidence type="ECO:0000256" key="3">
    <source>
        <dbReference type="ARBA" id="ARBA00022448"/>
    </source>
</evidence>
<evidence type="ECO:0000313" key="19">
    <source>
        <dbReference type="EMBL" id="NXQ53670.1"/>
    </source>
</evidence>
<feature type="domain" description="SLC41A/MgtE integral membrane" evidence="18">
    <location>
        <begin position="200"/>
        <end position="333"/>
    </location>
</feature>
<evidence type="ECO:0000256" key="14">
    <source>
        <dbReference type="ARBA" id="ARBA00036245"/>
    </source>
</evidence>
<feature type="transmembrane region" description="Helical" evidence="17">
    <location>
        <begin position="277"/>
        <end position="302"/>
    </location>
</feature>
<evidence type="ECO:0000256" key="10">
    <source>
        <dbReference type="ARBA" id="ARBA00023136"/>
    </source>
</evidence>
<evidence type="ECO:0000256" key="12">
    <source>
        <dbReference type="ARBA" id="ARBA00036173"/>
    </source>
</evidence>
<dbReference type="GO" id="GO:0005886">
    <property type="term" value="C:plasma membrane"/>
    <property type="evidence" value="ECO:0007669"/>
    <property type="project" value="UniProtKB-SubCell"/>
</dbReference>
<dbReference type="GO" id="GO:0008324">
    <property type="term" value="F:monoatomic cation transmembrane transporter activity"/>
    <property type="evidence" value="ECO:0007669"/>
    <property type="project" value="UniProtKB-UniRule"/>
</dbReference>
<dbReference type="Proteomes" id="UP000554720">
    <property type="component" value="Unassembled WGS sequence"/>
</dbReference>
<protein>
    <recommendedName>
        <fullName evidence="17">Solute carrier family 41 member</fullName>
    </recommendedName>
</protein>
<feature type="transmembrane region" description="Helical" evidence="17">
    <location>
        <begin position="193"/>
        <end position="210"/>
    </location>
</feature>
<organism evidence="19 20">
    <name type="scientific">Anthoscopus minutus</name>
    <name type="common">Southern penduline-tit</name>
    <dbReference type="NCBI Taxonomy" id="156561"/>
    <lineage>
        <taxon>Eukaryota</taxon>
        <taxon>Metazoa</taxon>
        <taxon>Chordata</taxon>
        <taxon>Craniata</taxon>
        <taxon>Vertebrata</taxon>
        <taxon>Euteleostomi</taxon>
        <taxon>Archelosauria</taxon>
        <taxon>Archosauria</taxon>
        <taxon>Dinosauria</taxon>
        <taxon>Saurischia</taxon>
        <taxon>Theropoda</taxon>
        <taxon>Coelurosauria</taxon>
        <taxon>Aves</taxon>
        <taxon>Neognathae</taxon>
        <taxon>Neoaves</taxon>
        <taxon>Telluraves</taxon>
        <taxon>Australaves</taxon>
        <taxon>Passeriformes</taxon>
        <taxon>Paridae</taxon>
        <taxon>Anthoscopus</taxon>
    </lineage>
</organism>
<comment type="function">
    <text evidence="17">Acts as a magnesium transporter.</text>
</comment>
<comment type="catalytic activity">
    <reaction evidence="14">
        <text>Co(2+)(in) = Co(2+)(out)</text>
        <dbReference type="Rhea" id="RHEA:28578"/>
        <dbReference type="ChEBI" id="CHEBI:48828"/>
    </reaction>
</comment>
<dbReference type="EMBL" id="VWYI01007864">
    <property type="protein sequence ID" value="NXQ53670.1"/>
    <property type="molecule type" value="Genomic_DNA"/>
</dbReference>
<evidence type="ECO:0000256" key="4">
    <source>
        <dbReference type="ARBA" id="ARBA00022475"/>
    </source>
</evidence>
<keyword evidence="7 17" id="KW-0460">Magnesium</keyword>
<evidence type="ECO:0000256" key="16">
    <source>
        <dbReference type="ARBA" id="ARBA00046252"/>
    </source>
</evidence>
<keyword evidence="9 17" id="KW-0406">Ion transport</keyword>
<feature type="non-terminal residue" evidence="19">
    <location>
        <position position="419"/>
    </location>
</feature>
<comment type="subcellular location">
    <subcellularLocation>
        <location evidence="1">Cell membrane</location>
        <topology evidence="1">Multi-pass membrane protein</topology>
    </subcellularLocation>
    <subcellularLocation>
        <location evidence="17">Membrane</location>
        <topology evidence="17">Multi-pass membrane protein</topology>
    </subcellularLocation>
</comment>
<evidence type="ECO:0000256" key="1">
    <source>
        <dbReference type="ARBA" id="ARBA00004651"/>
    </source>
</evidence>
<evidence type="ECO:0000256" key="17">
    <source>
        <dbReference type="RuleBase" id="RU369007"/>
    </source>
</evidence>
<dbReference type="PANTHER" id="PTHR16228:SF25">
    <property type="entry name" value="SOLUTE CARRIER FAMILY 41 MEMBER 2"/>
    <property type="match status" value="1"/>
</dbReference>
<dbReference type="GO" id="GO:0030001">
    <property type="term" value="P:metal ion transport"/>
    <property type="evidence" value="ECO:0007669"/>
    <property type="project" value="UniProtKB-UniRule"/>
</dbReference>
<dbReference type="Gene3D" id="1.10.357.20">
    <property type="entry name" value="SLC41 divalent cation transporters, integral membrane domain"/>
    <property type="match status" value="1"/>
</dbReference>
<name>A0A7L2DW21_ANTMN</name>
<dbReference type="PANTHER" id="PTHR16228">
    <property type="entry name" value="DIVALENT CATION TRANSPORTER SOLUTE CARRIER FAMILY 41"/>
    <property type="match status" value="1"/>
</dbReference>
<comment type="caution">
    <text evidence="19">The sequence shown here is derived from an EMBL/GenBank/DDBJ whole genome shotgun (WGS) entry which is preliminary data.</text>
</comment>
<evidence type="ECO:0000259" key="18">
    <source>
        <dbReference type="Pfam" id="PF01769"/>
    </source>
</evidence>
<comment type="function">
    <text evidence="16">Acts as a plasma-membrane magnesium transporter. Can also mediate the transport of other divalent metal cations in an order of Ba(2+) &gt; Ni(2+) &gt; Co(2+) &gt; Fe(2+) &gt; Mn(2+).</text>
</comment>
<evidence type="ECO:0000256" key="15">
    <source>
        <dbReference type="ARBA" id="ARBA00036293"/>
    </source>
</evidence>
<sequence>MTNCKGRSTISKTNSKVHNRVGFVNWTINLNTIQSDKFLRLLLSMVPVVYQVNQEERHKKVNGVWQDGLQPVGHNFNVRSEQHTECHHFSEPSFHGSNGHSSSSCSPKYDDFSSYNYCDGIGTSETDTMLQDDTLSSDSNEDIIVEGSRKQPKESSSIMALQILIPFLLAGFGTVSAGMVLDIVQHWDVFKNVTEVFILVPALLGLKGNLEMTLASRLSTAVNIGKMDSPIEKWNLIIGNLALKQVQATVVGFLAAVAAVILGWIPEGKYRFDHSVLLCSSSVATAFIASLLQGVIMVGVIVGSKKTGINPDNVATPIAASFGDLITLAILAWISQGLYTCLETYYYVSPLVGAFFLALTPMGIVIAAKHPATRTVLHSGWEPVITAMIISSIGGLILDTTVSDPNLVGIVVYTPVING</sequence>
<keyword evidence="5 17" id="KW-0812">Transmembrane</keyword>
<keyword evidence="3 17" id="KW-0813">Transport</keyword>
<evidence type="ECO:0000256" key="11">
    <source>
        <dbReference type="ARBA" id="ARBA00034269"/>
    </source>
</evidence>
<evidence type="ECO:0000256" key="9">
    <source>
        <dbReference type="ARBA" id="ARBA00023065"/>
    </source>
</evidence>
<dbReference type="InterPro" id="IPR036739">
    <property type="entry name" value="SLC41_membr_dom_sf"/>
</dbReference>
<comment type="caution">
    <text evidence="17">Lacks conserved residue(s) required for the propagation of feature annotation.</text>
</comment>
<proteinExistence type="inferred from homology"/>
<dbReference type="GO" id="GO:0022890">
    <property type="term" value="F:inorganic cation transmembrane transporter activity"/>
    <property type="evidence" value="ECO:0007669"/>
    <property type="project" value="UniProtKB-UniRule"/>
</dbReference>
<dbReference type="Pfam" id="PF01769">
    <property type="entry name" value="MgtE"/>
    <property type="match status" value="1"/>
</dbReference>
<keyword evidence="8 17" id="KW-1133">Transmembrane helix</keyword>
<evidence type="ECO:0000256" key="2">
    <source>
        <dbReference type="ARBA" id="ARBA00009749"/>
    </source>
</evidence>
<gene>
    <name evidence="19" type="primary">Slc41a2</name>
    <name evidence="19" type="ORF">ANTMIN_R11072</name>
</gene>
<comment type="similarity">
    <text evidence="2 17">Belongs to the SLC41A transporter family.</text>
</comment>
<feature type="transmembrane region" description="Helical" evidence="17">
    <location>
        <begin position="246"/>
        <end position="265"/>
    </location>
</feature>
<comment type="catalytic activity">
    <reaction evidence="12">
        <text>Mn(2+)(in) = Mn(2+)(out)</text>
        <dbReference type="Rhea" id="RHEA:28699"/>
        <dbReference type="ChEBI" id="CHEBI:29035"/>
    </reaction>
</comment>
<evidence type="ECO:0000256" key="5">
    <source>
        <dbReference type="ARBA" id="ARBA00022692"/>
    </source>
</evidence>
<feature type="non-terminal residue" evidence="19">
    <location>
        <position position="1"/>
    </location>
</feature>
<dbReference type="AlphaFoldDB" id="A0A7L2DW21"/>
<evidence type="ECO:0000256" key="8">
    <source>
        <dbReference type="ARBA" id="ARBA00022989"/>
    </source>
</evidence>
<feature type="transmembrane region" description="Helical" evidence="17">
    <location>
        <begin position="314"/>
        <end position="334"/>
    </location>
</feature>
<feature type="transmembrane region" description="Helical" evidence="17">
    <location>
        <begin position="346"/>
        <end position="368"/>
    </location>
</feature>
<dbReference type="InterPro" id="IPR045349">
    <property type="entry name" value="SLC41A1-3"/>
</dbReference>
<evidence type="ECO:0000256" key="7">
    <source>
        <dbReference type="ARBA" id="ARBA00022842"/>
    </source>
</evidence>
<accession>A0A7L2DW21</accession>
<reference evidence="19 20" key="1">
    <citation type="submission" date="2019-09" db="EMBL/GenBank/DDBJ databases">
        <title>Bird 10,000 Genomes (B10K) Project - Family phase.</title>
        <authorList>
            <person name="Zhang G."/>
        </authorList>
    </citation>
    <scope>NUCLEOTIDE SEQUENCE [LARGE SCALE GENOMIC DNA]</scope>
    <source>
        <strain evidence="19">B10K-DU-011-42</strain>
        <tissue evidence="19">Muscle</tissue>
    </source>
</reference>
<dbReference type="InterPro" id="IPR006667">
    <property type="entry name" value="SLC41_membr_dom"/>
</dbReference>
<evidence type="ECO:0000256" key="13">
    <source>
        <dbReference type="ARBA" id="ARBA00036243"/>
    </source>
</evidence>
<comment type="catalytic activity">
    <reaction evidence="13">
        <text>Fe(2+)(in) = Fe(2+)(out)</text>
        <dbReference type="Rhea" id="RHEA:28486"/>
        <dbReference type="ChEBI" id="CHEBI:29033"/>
    </reaction>
</comment>
<comment type="catalytic activity">
    <reaction evidence="15">
        <text>Ni(2+)(in) = Ni(2+)(out)</text>
        <dbReference type="Rhea" id="RHEA:29831"/>
        <dbReference type="ChEBI" id="CHEBI:49786"/>
    </reaction>
</comment>
<keyword evidence="6" id="KW-0677">Repeat</keyword>
<keyword evidence="10 17" id="KW-0472">Membrane</keyword>
<feature type="transmembrane region" description="Helical" evidence="17">
    <location>
        <begin position="158"/>
        <end position="181"/>
    </location>
</feature>